<organism evidence="2 3">
    <name type="scientific">Methylomonas denitrificans</name>
    <dbReference type="NCBI Taxonomy" id="1538553"/>
    <lineage>
        <taxon>Bacteria</taxon>
        <taxon>Pseudomonadati</taxon>
        <taxon>Pseudomonadota</taxon>
        <taxon>Gammaproteobacteria</taxon>
        <taxon>Methylococcales</taxon>
        <taxon>Methylococcaceae</taxon>
        <taxon>Methylomonas</taxon>
    </lineage>
</organism>
<dbReference type="Proteomes" id="UP000030512">
    <property type="component" value="Chromosome"/>
</dbReference>
<protein>
    <submittedName>
        <fullName evidence="2">Uncharacterized protein</fullName>
    </submittedName>
</protein>
<evidence type="ECO:0000313" key="2">
    <source>
        <dbReference type="EMBL" id="AMK76353.1"/>
    </source>
</evidence>
<dbReference type="RefSeq" id="WP_036275346.1">
    <property type="nucleotide sequence ID" value="NZ_CP014476.1"/>
</dbReference>
<dbReference type="OrthoDB" id="5571765at2"/>
<reference evidence="2 3" key="1">
    <citation type="journal article" date="2015" name="Environ. Microbiol.">
        <title>Methane oxidation coupled to nitrate reduction under hypoxia by the Gammaproteobacterium Methylomonas denitrificans, sp. nov. type strain FJG1.</title>
        <authorList>
            <person name="Kits K.D."/>
            <person name="Klotz M.G."/>
            <person name="Stein L.Y."/>
        </authorList>
    </citation>
    <scope>NUCLEOTIDE SEQUENCE [LARGE SCALE GENOMIC DNA]</scope>
    <source>
        <strain evidence="2 3">FJG1</strain>
    </source>
</reference>
<dbReference type="EMBL" id="CP014476">
    <property type="protein sequence ID" value="AMK76353.1"/>
    <property type="molecule type" value="Genomic_DNA"/>
</dbReference>
<evidence type="ECO:0000313" key="3">
    <source>
        <dbReference type="Proteomes" id="UP000030512"/>
    </source>
</evidence>
<gene>
    <name evidence="2" type="ORF">JT25_007580</name>
</gene>
<proteinExistence type="predicted"/>
<sequence>MSDIRDTKPEPIAAKPNWNYDSYFLAQLERINQQTASKQPKKRVVEPTPKDDADAVDEQNK</sequence>
<evidence type="ECO:0000256" key="1">
    <source>
        <dbReference type="SAM" id="MobiDB-lite"/>
    </source>
</evidence>
<dbReference type="AlphaFoldDB" id="A0A126T2P9"/>
<keyword evidence="3" id="KW-1185">Reference proteome</keyword>
<accession>A0A126T2P9</accession>
<feature type="region of interest" description="Disordered" evidence="1">
    <location>
        <begin position="34"/>
        <end position="61"/>
    </location>
</feature>
<dbReference type="KEGG" id="mdn:JT25_007580"/>
<feature type="compositionally biased region" description="Basic and acidic residues" evidence="1">
    <location>
        <begin position="43"/>
        <end position="61"/>
    </location>
</feature>
<name>A0A126T2P9_9GAMM</name>